<organism evidence="1 2">
    <name type="scientific">Roseomonas genomospecies 6</name>
    <dbReference type="NCBI Taxonomy" id="214106"/>
    <lineage>
        <taxon>Bacteria</taxon>
        <taxon>Pseudomonadati</taxon>
        <taxon>Pseudomonadota</taxon>
        <taxon>Alphaproteobacteria</taxon>
        <taxon>Acetobacterales</taxon>
        <taxon>Roseomonadaceae</taxon>
        <taxon>Roseomonas</taxon>
    </lineage>
</organism>
<gene>
    <name evidence="1" type="ORF">DS843_22435</name>
</gene>
<evidence type="ECO:0000313" key="2">
    <source>
        <dbReference type="Proteomes" id="UP000480854"/>
    </source>
</evidence>
<keyword evidence="2" id="KW-1185">Reference proteome</keyword>
<comment type="caution">
    <text evidence="1">The sequence shown here is derived from an EMBL/GenBank/DDBJ whole genome shotgun (WGS) entry which is preliminary data.</text>
</comment>
<sequence length="77" mass="8296">MSTTAPSWSVRQLAGQAYGCTLSVTYRGPDQWLWYVMVVDHRIGDGVARTMKAAQDAAVAAAKRHADQGGTVQLGLF</sequence>
<name>A0A9W7NGH1_9PROT</name>
<proteinExistence type="predicted"/>
<accession>A0A9W7NGH1</accession>
<dbReference type="OrthoDB" id="275232at2"/>
<dbReference type="Proteomes" id="UP000480854">
    <property type="component" value="Unassembled WGS sequence"/>
</dbReference>
<evidence type="ECO:0000313" key="1">
    <source>
        <dbReference type="EMBL" id="KAA0677600.1"/>
    </source>
</evidence>
<dbReference type="EMBL" id="QOKW01000022">
    <property type="protein sequence ID" value="KAA0677600.1"/>
    <property type="molecule type" value="Genomic_DNA"/>
</dbReference>
<dbReference type="RefSeq" id="WP_149471071.1">
    <property type="nucleotide sequence ID" value="NZ_QOKW01000022.1"/>
</dbReference>
<reference evidence="1 2" key="1">
    <citation type="submission" date="2018-07" db="EMBL/GenBank/DDBJ databases">
        <title>Genome sequence of Azospirillum sp. ATCC 49961.</title>
        <authorList>
            <person name="Sant'Anna F.H."/>
            <person name="Baldani J.I."/>
            <person name="Zilli J.E."/>
            <person name="Reis V.M."/>
            <person name="Hartmann A."/>
            <person name="Cruz L."/>
            <person name="de Souza E.M."/>
            <person name="de Oliveira Pedrosa F."/>
            <person name="Passaglia L.M.P."/>
        </authorList>
    </citation>
    <scope>NUCLEOTIDE SEQUENCE [LARGE SCALE GENOMIC DNA]</scope>
    <source>
        <strain evidence="1 2">ATCC 49961</strain>
    </source>
</reference>
<protein>
    <submittedName>
        <fullName evidence="1">Uncharacterized protein</fullName>
    </submittedName>
</protein>
<dbReference type="AlphaFoldDB" id="A0A9W7NGH1"/>